<evidence type="ECO:0000256" key="1">
    <source>
        <dbReference type="ARBA" id="ARBA00001478"/>
    </source>
</evidence>
<dbReference type="Pfam" id="PF00534">
    <property type="entry name" value="Glycos_transf_1"/>
    <property type="match status" value="1"/>
</dbReference>
<dbReference type="Gene3D" id="3.40.50.2000">
    <property type="entry name" value="Glycogen Phosphorylase B"/>
    <property type="match status" value="2"/>
</dbReference>
<reference evidence="11 12" key="1">
    <citation type="submission" date="2016-05" db="EMBL/GenBank/DDBJ databases">
        <title>Niabella ginsenosidivorans BS26 whole genome sequencing.</title>
        <authorList>
            <person name="Im W.T."/>
            <person name="Siddiqi M.Z."/>
        </authorList>
    </citation>
    <scope>NUCLEOTIDE SEQUENCE [LARGE SCALE GENOMIC DNA]</scope>
    <source>
        <strain evidence="11 12">BS26</strain>
    </source>
</reference>
<sequence>MEIIHVSAECYPMAKAGGLGDVVGALPKYQNELGHIAKVVMPMYRTKFLYQNDWELVHEGGQALGNDWFKYSVIREKTNKLGFDLYLIDINGKLDRERIYGYDDDTERFISFQLAVCDWLSHWQHKPGVVHCHDHHTGLIPFMMRHAYAFRYQLGNIPTVFTVHNGQYQGQFGWDKYYYIPAYDSWNWGLLDWNNAINPMAAAIKCAWKVTTVSPSYMDELKHSANGLQDLFEYEKGKCIGIINGIDTEVWNPETDSFIVKNYNNELVEKGKDKNKRELAGQFGLDPEKPLITFIGRLVGEKAADLLPDAISQSVYQHQGKANFLILGSGEPWIEEQLDQMNQRFKGYFNSYIGYNEGLSHLMYAGSDFLLMPSRVEPCGLNQLYALRYGTVPVVRNIGGLKDTVVDYGDKGGFGIKMEQSSVGDITYSVGRAIDLYQNKHDLYNNMRGKMMTIDHGWDMSAKQYLQLYESLTPAP</sequence>
<dbReference type="OrthoDB" id="9808590at2"/>
<dbReference type="GO" id="GO:0005978">
    <property type="term" value="P:glycogen biosynthetic process"/>
    <property type="evidence" value="ECO:0007669"/>
    <property type="project" value="UniProtKB-UniRule"/>
</dbReference>
<dbReference type="Proteomes" id="UP000077667">
    <property type="component" value="Chromosome"/>
</dbReference>
<dbReference type="EC" id="2.4.1.21" evidence="8"/>
<dbReference type="PANTHER" id="PTHR45825:SF11">
    <property type="entry name" value="ALPHA AMYLASE DOMAIN-CONTAINING PROTEIN"/>
    <property type="match status" value="1"/>
</dbReference>
<evidence type="ECO:0000259" key="9">
    <source>
        <dbReference type="Pfam" id="PF00534"/>
    </source>
</evidence>
<dbReference type="GO" id="GO:0009011">
    <property type="term" value="F:alpha-1,4-glucan glucosyltransferase (ADP-glucose donor) activity"/>
    <property type="evidence" value="ECO:0007669"/>
    <property type="project" value="UniProtKB-UniRule"/>
</dbReference>
<dbReference type="UniPathway" id="UPA00164"/>
<dbReference type="EMBL" id="CP015772">
    <property type="protein sequence ID" value="ANH80351.1"/>
    <property type="molecule type" value="Genomic_DNA"/>
</dbReference>
<keyword evidence="12" id="KW-1185">Reference proteome</keyword>
<evidence type="ECO:0000256" key="7">
    <source>
        <dbReference type="ARBA" id="ARBA00023056"/>
    </source>
</evidence>
<evidence type="ECO:0000313" key="11">
    <source>
        <dbReference type="EMBL" id="ANH80351.1"/>
    </source>
</evidence>
<comment type="function">
    <text evidence="2 8">Synthesizes alpha-1,4-glucan chains using ADP-glucose.</text>
</comment>
<protein>
    <recommendedName>
        <fullName evidence="8">Glycogen synthase</fullName>
        <ecNumber evidence="8">2.4.1.21</ecNumber>
    </recommendedName>
    <alternativeName>
        <fullName evidence="8">Starch [bacterial glycogen] synthase</fullName>
    </alternativeName>
</protein>
<feature type="domain" description="Starch synthase catalytic" evidence="10">
    <location>
        <begin position="3"/>
        <end position="231"/>
    </location>
</feature>
<evidence type="ECO:0000256" key="6">
    <source>
        <dbReference type="ARBA" id="ARBA00022679"/>
    </source>
</evidence>
<keyword evidence="7 8" id="KW-0320">Glycogen biosynthesis</keyword>
<dbReference type="HAMAP" id="MF_00484">
    <property type="entry name" value="Glycogen_synth"/>
    <property type="match status" value="1"/>
</dbReference>
<feature type="binding site" evidence="8">
    <location>
        <position position="15"/>
    </location>
    <ligand>
        <name>ADP-alpha-D-glucose</name>
        <dbReference type="ChEBI" id="CHEBI:57498"/>
    </ligand>
</feature>
<evidence type="ECO:0000256" key="8">
    <source>
        <dbReference type="HAMAP-Rule" id="MF_00484"/>
    </source>
</evidence>
<dbReference type="GO" id="GO:0004373">
    <property type="term" value="F:alpha-1,4-glucan glucosyltransferase (UDP-glucose donor) activity"/>
    <property type="evidence" value="ECO:0007669"/>
    <property type="project" value="InterPro"/>
</dbReference>
<dbReference type="RefSeq" id="WP_067752648.1">
    <property type="nucleotide sequence ID" value="NZ_CP015772.1"/>
</dbReference>
<evidence type="ECO:0000313" key="12">
    <source>
        <dbReference type="Proteomes" id="UP000077667"/>
    </source>
</evidence>
<evidence type="ECO:0000256" key="2">
    <source>
        <dbReference type="ARBA" id="ARBA00002764"/>
    </source>
</evidence>
<dbReference type="KEGG" id="nia:A8C56_04585"/>
<keyword evidence="5 8" id="KW-0328">Glycosyltransferase</keyword>
<gene>
    <name evidence="8" type="primary">glgA</name>
    <name evidence="11" type="ORF">A8C56_04585</name>
</gene>
<proteinExistence type="inferred from homology"/>
<evidence type="ECO:0000256" key="4">
    <source>
        <dbReference type="ARBA" id="ARBA00010281"/>
    </source>
</evidence>
<dbReference type="InterPro" id="IPR013534">
    <property type="entry name" value="Starch_synth_cat_dom"/>
</dbReference>
<dbReference type="Pfam" id="PF08323">
    <property type="entry name" value="Glyco_transf_5"/>
    <property type="match status" value="1"/>
</dbReference>
<organism evidence="11 12">
    <name type="scientific">Niabella ginsenosidivorans</name>
    <dbReference type="NCBI Taxonomy" id="1176587"/>
    <lineage>
        <taxon>Bacteria</taxon>
        <taxon>Pseudomonadati</taxon>
        <taxon>Bacteroidota</taxon>
        <taxon>Chitinophagia</taxon>
        <taxon>Chitinophagales</taxon>
        <taxon>Chitinophagaceae</taxon>
        <taxon>Niabella</taxon>
    </lineage>
</organism>
<dbReference type="SUPFAM" id="SSF53756">
    <property type="entry name" value="UDP-Glycosyltransferase/glycogen phosphorylase"/>
    <property type="match status" value="1"/>
</dbReference>
<dbReference type="NCBIfam" id="TIGR02095">
    <property type="entry name" value="glgA"/>
    <property type="match status" value="1"/>
</dbReference>
<keyword evidence="6 8" id="KW-0808">Transferase</keyword>
<feature type="domain" description="Glycosyl transferase family 1" evidence="9">
    <location>
        <begin position="277"/>
        <end position="412"/>
    </location>
</feature>
<name>A0A1A9I0V9_9BACT</name>
<comment type="similarity">
    <text evidence="4 8">Belongs to the glycosyltransferase 1 family. Bacterial/plant glycogen synthase subfamily.</text>
</comment>
<dbReference type="STRING" id="1176587.A8C56_04585"/>
<comment type="catalytic activity">
    <reaction evidence="1 8">
        <text>[(1-&gt;4)-alpha-D-glucosyl](n) + ADP-alpha-D-glucose = [(1-&gt;4)-alpha-D-glucosyl](n+1) + ADP + H(+)</text>
        <dbReference type="Rhea" id="RHEA:18189"/>
        <dbReference type="Rhea" id="RHEA-COMP:9584"/>
        <dbReference type="Rhea" id="RHEA-COMP:9587"/>
        <dbReference type="ChEBI" id="CHEBI:15378"/>
        <dbReference type="ChEBI" id="CHEBI:15444"/>
        <dbReference type="ChEBI" id="CHEBI:57498"/>
        <dbReference type="ChEBI" id="CHEBI:456216"/>
        <dbReference type="EC" id="2.4.1.21"/>
    </reaction>
</comment>
<dbReference type="CDD" id="cd03791">
    <property type="entry name" value="GT5_Glycogen_synthase_DULL1-like"/>
    <property type="match status" value="1"/>
</dbReference>
<evidence type="ECO:0000256" key="5">
    <source>
        <dbReference type="ARBA" id="ARBA00022676"/>
    </source>
</evidence>
<dbReference type="AlphaFoldDB" id="A0A1A9I0V9"/>
<accession>A0A1A9I0V9</accession>
<comment type="pathway">
    <text evidence="3 8">Glycan biosynthesis; glycogen biosynthesis.</text>
</comment>
<evidence type="ECO:0000256" key="3">
    <source>
        <dbReference type="ARBA" id="ARBA00004964"/>
    </source>
</evidence>
<evidence type="ECO:0000259" key="10">
    <source>
        <dbReference type="Pfam" id="PF08323"/>
    </source>
</evidence>
<dbReference type="PANTHER" id="PTHR45825">
    <property type="entry name" value="GRANULE-BOUND STARCH SYNTHASE 1, CHLOROPLASTIC/AMYLOPLASTIC"/>
    <property type="match status" value="1"/>
</dbReference>
<dbReference type="InterPro" id="IPR011835">
    <property type="entry name" value="GS/SS"/>
</dbReference>
<dbReference type="InterPro" id="IPR001296">
    <property type="entry name" value="Glyco_trans_1"/>
</dbReference>